<keyword evidence="2" id="KW-1185">Reference proteome</keyword>
<reference evidence="1" key="1">
    <citation type="submission" date="2021-09" db="EMBL/GenBank/DDBJ databases">
        <authorList>
            <consortium name="AG Swart"/>
            <person name="Singh M."/>
            <person name="Singh A."/>
            <person name="Seah K."/>
            <person name="Emmerich C."/>
        </authorList>
    </citation>
    <scope>NUCLEOTIDE SEQUENCE</scope>
    <source>
        <strain evidence="1">ATCC30299</strain>
    </source>
</reference>
<dbReference type="Proteomes" id="UP001162131">
    <property type="component" value="Unassembled WGS sequence"/>
</dbReference>
<dbReference type="AlphaFoldDB" id="A0AAU9JI90"/>
<organism evidence="1 2">
    <name type="scientific">Blepharisma stoltei</name>
    <dbReference type="NCBI Taxonomy" id="1481888"/>
    <lineage>
        <taxon>Eukaryota</taxon>
        <taxon>Sar</taxon>
        <taxon>Alveolata</taxon>
        <taxon>Ciliophora</taxon>
        <taxon>Postciliodesmatophora</taxon>
        <taxon>Heterotrichea</taxon>
        <taxon>Heterotrichida</taxon>
        <taxon>Blepharismidae</taxon>
        <taxon>Blepharisma</taxon>
    </lineage>
</organism>
<dbReference type="EMBL" id="CAJZBQ010000025">
    <property type="protein sequence ID" value="CAG9320532.1"/>
    <property type="molecule type" value="Genomic_DNA"/>
</dbReference>
<comment type="caution">
    <text evidence="1">The sequence shown here is derived from an EMBL/GenBank/DDBJ whole genome shotgun (WGS) entry which is preliminary data.</text>
</comment>
<protein>
    <submittedName>
        <fullName evidence="1">Uncharacterized protein</fullName>
    </submittedName>
</protein>
<accession>A0AAU9JI90</accession>
<name>A0AAU9JI90_9CILI</name>
<sequence length="280" mass="32662">MLLRNLRRGVFYSKNKRFDISKPYSDTRDAQLIYRFQENNLDSNAAGLHVIHMLKRAAVTAAFIIGTGYYFIFHGSSMKEKFEIKYLSNLPAKDYDASDYDYKFWELVLTKPHEEYGRLISTDNIAKDRYALVYHGEITGSHMAMQRFSRLQRYVLLRKTILLESLFVAMDEQISPDTLAQYVATYSKDMLAAYPANEEVRSGLKEVFQNIGCIYLLEKNTGNVIYIIDPKKHPLEVMSQRIIYIISKHEDMKMSREIATSGFDFRRGQEDKLEMKSPTY</sequence>
<evidence type="ECO:0000313" key="2">
    <source>
        <dbReference type="Proteomes" id="UP001162131"/>
    </source>
</evidence>
<proteinExistence type="predicted"/>
<gene>
    <name evidence="1" type="ORF">BSTOLATCC_MIC26446</name>
</gene>
<evidence type="ECO:0000313" key="1">
    <source>
        <dbReference type="EMBL" id="CAG9320532.1"/>
    </source>
</evidence>